<protein>
    <submittedName>
        <fullName evidence="7 9">TBPIP-domain-containing protein</fullName>
    </submittedName>
</protein>
<evidence type="ECO:0000313" key="8">
    <source>
        <dbReference type="Proteomes" id="UP000504638"/>
    </source>
</evidence>
<dbReference type="GO" id="GO:0000709">
    <property type="term" value="P:meiotic joint molecule formation"/>
    <property type="evidence" value="ECO:0007669"/>
    <property type="project" value="TreeGrafter"/>
</dbReference>
<reference evidence="7 9" key="1">
    <citation type="submission" date="2020-01" db="EMBL/GenBank/DDBJ databases">
        <authorList>
            <consortium name="DOE Joint Genome Institute"/>
            <person name="Haridas S."/>
            <person name="Albert R."/>
            <person name="Binder M."/>
            <person name="Bloem J."/>
            <person name="Labutti K."/>
            <person name="Salamov A."/>
            <person name="Andreopoulos B."/>
            <person name="Baker S.E."/>
            <person name="Barry K."/>
            <person name="Bills G."/>
            <person name="Bluhm B.H."/>
            <person name="Cannon C."/>
            <person name="Castanera R."/>
            <person name="Culley D.E."/>
            <person name="Daum C."/>
            <person name="Ezra D."/>
            <person name="Gonzalez J.B."/>
            <person name="Henrissat B."/>
            <person name="Kuo A."/>
            <person name="Liang C."/>
            <person name="Lipzen A."/>
            <person name="Lutzoni F."/>
            <person name="Magnuson J."/>
            <person name="Mondo S."/>
            <person name="Nolan M."/>
            <person name="Ohm R."/>
            <person name="Pangilinan J."/>
            <person name="Park H.-J."/>
            <person name="Ramirez L."/>
            <person name="Alfaro M."/>
            <person name="Sun H."/>
            <person name="Tritt A."/>
            <person name="Yoshinaga Y."/>
            <person name="Zwiers L.-H."/>
            <person name="Turgeon B.G."/>
            <person name="Goodwin S.B."/>
            <person name="Spatafora J.W."/>
            <person name="Crous P.W."/>
            <person name="Grigoriev I.V."/>
        </authorList>
    </citation>
    <scope>NUCLEOTIDE SEQUENCE</scope>
    <source>
        <strain evidence="7 9">CBS 781.70</strain>
    </source>
</reference>
<dbReference type="InterPro" id="IPR036388">
    <property type="entry name" value="WH-like_DNA-bd_sf"/>
</dbReference>
<evidence type="ECO:0000259" key="6">
    <source>
        <dbReference type="Pfam" id="PF07106"/>
    </source>
</evidence>
<keyword evidence="5" id="KW-0469">Meiosis</keyword>
<dbReference type="GO" id="GO:0007129">
    <property type="term" value="P:homologous chromosome pairing at meiosis"/>
    <property type="evidence" value="ECO:0007669"/>
    <property type="project" value="TreeGrafter"/>
</dbReference>
<dbReference type="Proteomes" id="UP000504638">
    <property type="component" value="Unplaced"/>
</dbReference>
<feature type="domain" description="Homologous-pairing protein 2 winged helix" evidence="6">
    <location>
        <begin position="16"/>
        <end position="74"/>
    </location>
</feature>
<comment type="subcellular location">
    <subcellularLocation>
        <location evidence="1">Nucleus</location>
    </subcellularLocation>
</comment>
<evidence type="ECO:0000256" key="4">
    <source>
        <dbReference type="ARBA" id="ARBA00023242"/>
    </source>
</evidence>
<dbReference type="GO" id="GO:0120230">
    <property type="term" value="F:recombinase activator activity"/>
    <property type="evidence" value="ECO:0007669"/>
    <property type="project" value="TreeGrafter"/>
</dbReference>
<dbReference type="GeneID" id="54422498"/>
<evidence type="ECO:0000313" key="7">
    <source>
        <dbReference type="EMBL" id="KAF1811297.1"/>
    </source>
</evidence>
<comment type="similarity">
    <text evidence="2">Belongs to the HOP2 family.</text>
</comment>
<evidence type="ECO:0000256" key="2">
    <source>
        <dbReference type="ARBA" id="ARBA00007922"/>
    </source>
</evidence>
<gene>
    <name evidence="7 9" type="ORF">P152DRAFT_483183</name>
</gene>
<name>A0A6G1FZL7_9PEZI</name>
<evidence type="ECO:0000256" key="5">
    <source>
        <dbReference type="ARBA" id="ARBA00023254"/>
    </source>
</evidence>
<reference evidence="9" key="3">
    <citation type="submission" date="2025-04" db="UniProtKB">
        <authorList>
            <consortium name="RefSeq"/>
        </authorList>
    </citation>
    <scope>IDENTIFICATION</scope>
    <source>
        <strain evidence="9">CBS 781.70</strain>
    </source>
</reference>
<dbReference type="RefSeq" id="XP_033532928.1">
    <property type="nucleotide sequence ID" value="XM_033681928.1"/>
</dbReference>
<keyword evidence="4" id="KW-0539">Nucleus</keyword>
<dbReference type="Pfam" id="PF07106">
    <property type="entry name" value="WHD_TBPIP"/>
    <property type="match status" value="1"/>
</dbReference>
<dbReference type="GO" id="GO:0010774">
    <property type="term" value="P:meiotic strand invasion involved in reciprocal meiotic recombination"/>
    <property type="evidence" value="ECO:0007669"/>
    <property type="project" value="TreeGrafter"/>
</dbReference>
<dbReference type="GO" id="GO:0003690">
    <property type="term" value="F:double-stranded DNA binding"/>
    <property type="evidence" value="ECO:0007669"/>
    <property type="project" value="TreeGrafter"/>
</dbReference>
<accession>A0A6G1FZL7</accession>
<sequence length="211" mass="23235">MAPRKEKEAKASGDQAADMILTYLRKQNRPYSAIDISANLHNKVTKTVAVKVLKDLHERKTIEGRAAGKQLVYHAIQTTTDDCSPDALADLDAQITTLRDEVTDLRSQSTTLKSQLQALSSEQSPTELLTSIATREAEKASLTAKLEKLRGGEVAAVPEAERVRVEAAVRNWRAIEGRRRKIAGDLWAEIEEGVRMSGGDVQELKEQFGLA</sequence>
<dbReference type="EMBL" id="ML975162">
    <property type="protein sequence ID" value="KAF1811297.1"/>
    <property type="molecule type" value="Genomic_DNA"/>
</dbReference>
<evidence type="ECO:0000256" key="3">
    <source>
        <dbReference type="ARBA" id="ARBA00023172"/>
    </source>
</evidence>
<proteinExistence type="inferred from homology"/>
<organism evidence="7">
    <name type="scientific">Eremomyces bilateralis CBS 781.70</name>
    <dbReference type="NCBI Taxonomy" id="1392243"/>
    <lineage>
        <taxon>Eukaryota</taxon>
        <taxon>Fungi</taxon>
        <taxon>Dikarya</taxon>
        <taxon>Ascomycota</taxon>
        <taxon>Pezizomycotina</taxon>
        <taxon>Dothideomycetes</taxon>
        <taxon>Dothideomycetes incertae sedis</taxon>
        <taxon>Eremomycetales</taxon>
        <taxon>Eremomycetaceae</taxon>
        <taxon>Eremomyces</taxon>
    </lineage>
</organism>
<keyword evidence="8" id="KW-1185">Reference proteome</keyword>
<evidence type="ECO:0000313" key="9">
    <source>
        <dbReference type="RefSeq" id="XP_033532928.1"/>
    </source>
</evidence>
<dbReference type="PANTHER" id="PTHR15938">
    <property type="entry name" value="TBP-1 INTERACTING PROTEIN"/>
    <property type="match status" value="1"/>
</dbReference>
<evidence type="ECO:0000256" key="1">
    <source>
        <dbReference type="ARBA" id="ARBA00004123"/>
    </source>
</evidence>
<dbReference type="OrthoDB" id="272266at2759"/>
<reference evidence="9" key="2">
    <citation type="submission" date="2020-04" db="EMBL/GenBank/DDBJ databases">
        <authorList>
            <consortium name="NCBI Genome Project"/>
        </authorList>
    </citation>
    <scope>NUCLEOTIDE SEQUENCE</scope>
    <source>
        <strain evidence="9">CBS 781.70</strain>
    </source>
</reference>
<dbReference type="GO" id="GO:0000794">
    <property type="term" value="C:condensed nuclear chromosome"/>
    <property type="evidence" value="ECO:0007669"/>
    <property type="project" value="TreeGrafter"/>
</dbReference>
<dbReference type="InterPro" id="IPR010776">
    <property type="entry name" value="Hop2_WH_dom"/>
</dbReference>
<keyword evidence="3" id="KW-0233">DNA recombination</keyword>
<dbReference type="AlphaFoldDB" id="A0A6G1FZL7"/>
<dbReference type="GO" id="GO:0120231">
    <property type="term" value="C:DNA recombinase auxiliary factor complex"/>
    <property type="evidence" value="ECO:0007669"/>
    <property type="project" value="TreeGrafter"/>
</dbReference>
<dbReference type="Gene3D" id="1.10.10.10">
    <property type="entry name" value="Winged helix-like DNA-binding domain superfamily/Winged helix DNA-binding domain"/>
    <property type="match status" value="1"/>
</dbReference>
<dbReference type="PANTHER" id="PTHR15938:SF0">
    <property type="entry name" value="HOMOLOGOUS-PAIRING PROTEIN 2 HOMOLOG"/>
    <property type="match status" value="1"/>
</dbReference>